<proteinExistence type="predicted"/>
<dbReference type="EMBL" id="ML220158">
    <property type="protein sequence ID" value="TGZ77146.1"/>
    <property type="molecule type" value="Genomic_DNA"/>
</dbReference>
<accession>A0A4S2MJL3</accession>
<evidence type="ECO:0000313" key="2">
    <source>
        <dbReference type="Proteomes" id="UP000298138"/>
    </source>
</evidence>
<dbReference type="AlphaFoldDB" id="A0A4S2MJL3"/>
<keyword evidence="2" id="KW-1185">Reference proteome</keyword>
<organism evidence="1 2">
    <name type="scientific">Ascodesmis nigricans</name>
    <dbReference type="NCBI Taxonomy" id="341454"/>
    <lineage>
        <taxon>Eukaryota</taxon>
        <taxon>Fungi</taxon>
        <taxon>Dikarya</taxon>
        <taxon>Ascomycota</taxon>
        <taxon>Pezizomycotina</taxon>
        <taxon>Pezizomycetes</taxon>
        <taxon>Pezizales</taxon>
        <taxon>Ascodesmidaceae</taxon>
        <taxon>Ascodesmis</taxon>
    </lineage>
</organism>
<evidence type="ECO:0000313" key="1">
    <source>
        <dbReference type="EMBL" id="TGZ77146.1"/>
    </source>
</evidence>
<gene>
    <name evidence="1" type="ORF">EX30DRAFT_344339</name>
</gene>
<dbReference type="Proteomes" id="UP000298138">
    <property type="component" value="Unassembled WGS sequence"/>
</dbReference>
<dbReference type="InParanoid" id="A0A4S2MJL3"/>
<sequence length="107" mass="12067">MNLTRASDRLICHQRINTALCQPLCRPYVRRVGSWVAGTFVCDISDLRSTRFWSCSTTHANMGYVSGSWVPSRPSSVVVVVGGLWFWLVCLSTPTFQPSRLSSWKVK</sequence>
<reference evidence="1 2" key="1">
    <citation type="submission" date="2019-04" db="EMBL/GenBank/DDBJ databases">
        <title>Comparative genomics and transcriptomics to analyze fruiting body development in filamentous ascomycetes.</title>
        <authorList>
            <consortium name="DOE Joint Genome Institute"/>
            <person name="Lutkenhaus R."/>
            <person name="Traeger S."/>
            <person name="Breuer J."/>
            <person name="Kuo A."/>
            <person name="Lipzen A."/>
            <person name="Pangilinan J."/>
            <person name="Dilworth D."/>
            <person name="Sandor L."/>
            <person name="Poggeler S."/>
            <person name="Barry K."/>
            <person name="Grigoriev I.V."/>
            <person name="Nowrousian M."/>
        </authorList>
    </citation>
    <scope>NUCLEOTIDE SEQUENCE [LARGE SCALE GENOMIC DNA]</scope>
    <source>
        <strain evidence="1 2">CBS 389.68</strain>
    </source>
</reference>
<protein>
    <submittedName>
        <fullName evidence="1">Uncharacterized protein</fullName>
    </submittedName>
</protein>
<name>A0A4S2MJL3_9PEZI</name>